<reference evidence="8 9" key="1">
    <citation type="journal article" date="2009" name="Stand. Genomic Sci.">
        <title>Complete genome sequence of Catenulispora acidiphila type strain (ID 139908).</title>
        <authorList>
            <person name="Copeland A."/>
            <person name="Lapidus A."/>
            <person name="Glavina Del Rio T."/>
            <person name="Nolan M."/>
            <person name="Lucas S."/>
            <person name="Chen F."/>
            <person name="Tice H."/>
            <person name="Cheng J.F."/>
            <person name="Bruce D."/>
            <person name="Goodwin L."/>
            <person name="Pitluck S."/>
            <person name="Mikhailova N."/>
            <person name="Pati A."/>
            <person name="Ivanova N."/>
            <person name="Mavromatis K."/>
            <person name="Chen A."/>
            <person name="Palaniappan K."/>
            <person name="Chain P."/>
            <person name="Land M."/>
            <person name="Hauser L."/>
            <person name="Chang Y.J."/>
            <person name="Jeffries C.D."/>
            <person name="Chertkov O."/>
            <person name="Brettin T."/>
            <person name="Detter J.C."/>
            <person name="Han C."/>
            <person name="Ali Z."/>
            <person name="Tindall B.J."/>
            <person name="Goker M."/>
            <person name="Bristow J."/>
            <person name="Eisen J.A."/>
            <person name="Markowitz V."/>
            <person name="Hugenholtz P."/>
            <person name="Kyrpides N.C."/>
            <person name="Klenk H.P."/>
        </authorList>
    </citation>
    <scope>NUCLEOTIDE SEQUENCE [LARGE SCALE GENOMIC DNA]</scope>
    <source>
        <strain evidence="9">DSM 44928 / JCM 14897 / NBRC 102108 / NRRL B-24433 / ID139908</strain>
    </source>
</reference>
<organism evidence="8 9">
    <name type="scientific">Catenulispora acidiphila (strain DSM 44928 / JCM 14897 / NBRC 102108 / NRRL B-24433 / ID139908)</name>
    <dbReference type="NCBI Taxonomy" id="479433"/>
    <lineage>
        <taxon>Bacteria</taxon>
        <taxon>Bacillati</taxon>
        <taxon>Actinomycetota</taxon>
        <taxon>Actinomycetes</taxon>
        <taxon>Catenulisporales</taxon>
        <taxon>Catenulisporaceae</taxon>
        <taxon>Catenulispora</taxon>
    </lineage>
</organism>
<dbReference type="GO" id="GO:0005886">
    <property type="term" value="C:plasma membrane"/>
    <property type="evidence" value="ECO:0007669"/>
    <property type="project" value="UniProtKB-SubCell"/>
</dbReference>
<evidence type="ECO:0000256" key="1">
    <source>
        <dbReference type="ARBA" id="ARBA00004651"/>
    </source>
</evidence>
<feature type="region of interest" description="Disordered" evidence="6">
    <location>
        <begin position="294"/>
        <end position="316"/>
    </location>
</feature>
<dbReference type="EMBL" id="CP001700">
    <property type="protein sequence ID" value="ACU74147.1"/>
    <property type="molecule type" value="Genomic_DNA"/>
</dbReference>
<keyword evidence="2" id="KW-1003">Cell membrane</keyword>
<feature type="transmembrane region" description="Helical" evidence="7">
    <location>
        <begin position="151"/>
        <end position="176"/>
    </location>
</feature>
<dbReference type="InterPro" id="IPR017039">
    <property type="entry name" value="Virul_fac_BrkB"/>
</dbReference>
<dbReference type="OrthoDB" id="3349406at2"/>
<feature type="transmembrane region" description="Helical" evidence="7">
    <location>
        <begin position="245"/>
        <end position="265"/>
    </location>
</feature>
<sequence>MNLGDRIRDLTRRIDAFQQRHPWLAFPAAVWRKLSDDQAGNLTGLLTFYAFVSLFPLLLLLVTVLGIALRHDPALQDWVLRSALADFPVLGDQLRGNVHALGRGATGLVIGLVGSLLGARGLANAAQNVLNRLWAVPYNRRPGFPWSWLRSYAFIAVVGIGMAATTLVADLSFGIGSGPLSIAVRVAALSGAVVIGTLAYWLALRLAIAGEVAGRDLWTGAVIGAVGWQFLQGIGGYYITHQLRHASTLYGTFGLVLGLIAWLYLQARVTLYAVEVDVVRSHKLWPRSLFPPPTTEGDRKAWDSAMAAQDRAPTSD</sequence>
<dbReference type="InParanoid" id="C7Q7Y0"/>
<evidence type="ECO:0000313" key="8">
    <source>
        <dbReference type="EMBL" id="ACU74147.1"/>
    </source>
</evidence>
<dbReference type="eggNOG" id="COG1295">
    <property type="taxonomic scope" value="Bacteria"/>
</dbReference>
<keyword evidence="5 7" id="KW-0472">Membrane</keyword>
<evidence type="ECO:0000256" key="5">
    <source>
        <dbReference type="ARBA" id="ARBA00023136"/>
    </source>
</evidence>
<dbReference type="PANTHER" id="PTHR30213:SF1">
    <property type="entry name" value="INNER MEMBRANE PROTEIN YHJD"/>
    <property type="match status" value="1"/>
</dbReference>
<evidence type="ECO:0000256" key="7">
    <source>
        <dbReference type="SAM" id="Phobius"/>
    </source>
</evidence>
<evidence type="ECO:0000256" key="4">
    <source>
        <dbReference type="ARBA" id="ARBA00022989"/>
    </source>
</evidence>
<protein>
    <submittedName>
        <fullName evidence="8">Ribonuclease BN</fullName>
    </submittedName>
</protein>
<dbReference type="FunCoup" id="C7Q7Y0">
    <property type="interactions" value="4"/>
</dbReference>
<evidence type="ECO:0000256" key="6">
    <source>
        <dbReference type="SAM" id="MobiDB-lite"/>
    </source>
</evidence>
<feature type="transmembrane region" description="Helical" evidence="7">
    <location>
        <begin position="46"/>
        <end position="69"/>
    </location>
</feature>
<evidence type="ECO:0000256" key="3">
    <source>
        <dbReference type="ARBA" id="ARBA00022692"/>
    </source>
</evidence>
<dbReference type="STRING" id="479433.Caci_5288"/>
<accession>C7Q7Y0</accession>
<keyword evidence="4 7" id="KW-1133">Transmembrane helix</keyword>
<comment type="subcellular location">
    <subcellularLocation>
        <location evidence="1">Cell membrane</location>
        <topology evidence="1">Multi-pass membrane protein</topology>
    </subcellularLocation>
</comment>
<dbReference type="Pfam" id="PF03631">
    <property type="entry name" value="Virul_fac_BrkB"/>
    <property type="match status" value="1"/>
</dbReference>
<evidence type="ECO:0000313" key="9">
    <source>
        <dbReference type="Proteomes" id="UP000000851"/>
    </source>
</evidence>
<dbReference type="HOGENOM" id="CLU_070304_0_0_11"/>
<dbReference type="PIRSF" id="PIRSF035875">
    <property type="entry name" value="RNase_BN"/>
    <property type="match status" value="1"/>
</dbReference>
<feature type="transmembrane region" description="Helical" evidence="7">
    <location>
        <begin position="216"/>
        <end position="239"/>
    </location>
</feature>
<proteinExistence type="predicted"/>
<dbReference type="PANTHER" id="PTHR30213">
    <property type="entry name" value="INNER MEMBRANE PROTEIN YHJD"/>
    <property type="match status" value="1"/>
</dbReference>
<dbReference type="RefSeq" id="WP_015793876.1">
    <property type="nucleotide sequence ID" value="NC_013131.1"/>
</dbReference>
<evidence type="ECO:0000256" key="2">
    <source>
        <dbReference type="ARBA" id="ARBA00022475"/>
    </source>
</evidence>
<feature type="transmembrane region" description="Helical" evidence="7">
    <location>
        <begin position="182"/>
        <end position="204"/>
    </location>
</feature>
<dbReference type="Proteomes" id="UP000000851">
    <property type="component" value="Chromosome"/>
</dbReference>
<keyword evidence="9" id="KW-1185">Reference proteome</keyword>
<dbReference type="AlphaFoldDB" id="C7Q7Y0"/>
<keyword evidence="3 7" id="KW-0812">Transmembrane</keyword>
<name>C7Q7Y0_CATAD</name>
<gene>
    <name evidence="8" type="ordered locus">Caci_5288</name>
</gene>
<dbReference type="KEGG" id="cai:Caci_5288"/>